<comment type="caution">
    <text evidence="2">The sequence shown here is derived from an EMBL/GenBank/DDBJ whole genome shotgun (WGS) entry which is preliminary data.</text>
</comment>
<accession>A0AAD5WJD5</accession>
<gene>
    <name evidence="2" type="ORF">KIN20_033633</name>
</gene>
<reference evidence="2" key="1">
    <citation type="submission" date="2021-06" db="EMBL/GenBank/DDBJ databases">
        <title>Parelaphostrongylus tenuis whole genome reference sequence.</title>
        <authorList>
            <person name="Garwood T.J."/>
            <person name="Larsen P.A."/>
            <person name="Fountain-Jones N.M."/>
            <person name="Garbe J.R."/>
            <person name="Macchietto M.G."/>
            <person name="Kania S.A."/>
            <person name="Gerhold R.W."/>
            <person name="Richards J.E."/>
            <person name="Wolf T.M."/>
        </authorList>
    </citation>
    <scope>NUCLEOTIDE SEQUENCE</scope>
    <source>
        <strain evidence="2">MNPRO001-30</strain>
        <tissue evidence="2">Meninges</tissue>
    </source>
</reference>
<dbReference type="AlphaFoldDB" id="A0AAD5WJD5"/>
<dbReference type="EMBL" id="JAHQIW010007012">
    <property type="protein sequence ID" value="KAJ1371648.1"/>
    <property type="molecule type" value="Genomic_DNA"/>
</dbReference>
<evidence type="ECO:0000313" key="3">
    <source>
        <dbReference type="Proteomes" id="UP001196413"/>
    </source>
</evidence>
<organism evidence="2 3">
    <name type="scientific">Parelaphostrongylus tenuis</name>
    <name type="common">Meningeal worm</name>
    <dbReference type="NCBI Taxonomy" id="148309"/>
    <lineage>
        <taxon>Eukaryota</taxon>
        <taxon>Metazoa</taxon>
        <taxon>Ecdysozoa</taxon>
        <taxon>Nematoda</taxon>
        <taxon>Chromadorea</taxon>
        <taxon>Rhabditida</taxon>
        <taxon>Rhabditina</taxon>
        <taxon>Rhabditomorpha</taxon>
        <taxon>Strongyloidea</taxon>
        <taxon>Metastrongylidae</taxon>
        <taxon>Parelaphostrongylus</taxon>
    </lineage>
</organism>
<evidence type="ECO:0000256" key="1">
    <source>
        <dbReference type="SAM" id="MobiDB-lite"/>
    </source>
</evidence>
<dbReference type="Proteomes" id="UP001196413">
    <property type="component" value="Unassembled WGS sequence"/>
</dbReference>
<feature type="compositionally biased region" description="Basic and acidic residues" evidence="1">
    <location>
        <begin position="1"/>
        <end position="25"/>
    </location>
</feature>
<protein>
    <submittedName>
        <fullName evidence="2">Uncharacterized protein</fullName>
    </submittedName>
</protein>
<feature type="region of interest" description="Disordered" evidence="1">
    <location>
        <begin position="1"/>
        <end position="114"/>
    </location>
</feature>
<sequence>MREMSLGKIREHGTRDDTSKSERSSRSNLSVQMKLSPPKVDRKHKMEVSAKVPQSPQKDASISPRDSKSPRKDGSQKSAATQVLEPPSQKGTKKEPRSEVSTSCQTTALKSSTSLTTVTSTDELPQSYYKFINVKVELTQIAEVDGVVPNNMREFLEMIESATGEVTLGVIRPWNVRPPTPQRMAPVYTLKKHCYLIVEPQTMGAFAFLAIDRIVDVDSDLIPNQVNMVALKNRIRAVQERDGYCTFLVERPSSLHHTTNPSCIAMKTTVTATKDVEMGDDAVEIGAREAFKHTLAKNKHRQSPVYGPPKPNPATIEAEHLLTAVENDTTSGTQLVFLLPVHSLIQIFRGKTIE</sequence>
<feature type="compositionally biased region" description="Basic and acidic residues" evidence="1">
    <location>
        <begin position="65"/>
        <end position="75"/>
    </location>
</feature>
<proteinExistence type="predicted"/>
<keyword evidence="3" id="KW-1185">Reference proteome</keyword>
<name>A0AAD5WJD5_PARTN</name>
<evidence type="ECO:0000313" key="2">
    <source>
        <dbReference type="EMBL" id="KAJ1371648.1"/>
    </source>
</evidence>